<gene>
    <name evidence="3" type="ORF">PPERSA_08664</name>
</gene>
<dbReference type="Proteomes" id="UP000054937">
    <property type="component" value="Unassembled WGS sequence"/>
</dbReference>
<sequence>MGNDGGYIASRVDLIKNKAKEVHIDNQVKNRDRAQLCKLSKNKLKLPVVMCRLGNLYNYESVIQNLMDKTMPQSFRHIKKLKNDVKQVKLEENKDKKADNPFMCPLSKIEFNGSNKFVGLWGCGCVFAEELIQNLKKEKEMNCPVCAKIFAKNDIVSLNQSEEEQKENFEIVLVQQKKKEMKKEKKQGKSNDGEDEDAEKVQKKVKTNVVQPKIALIQKLADEEIEKSQKQSQIYSKLFHKTQTDFKEENTMFRNTRHGLR</sequence>
<dbReference type="Pfam" id="PF04641">
    <property type="entry name" value="Rtf2"/>
    <property type="match status" value="1"/>
</dbReference>
<reference evidence="3 4" key="1">
    <citation type="journal article" date="2015" name="Sci. Rep.">
        <title>Genome of the facultative scuticociliatosis pathogen Pseudocohnilembus persalinus provides insight into its virulence through horizontal gene transfer.</title>
        <authorList>
            <person name="Xiong J."/>
            <person name="Wang G."/>
            <person name="Cheng J."/>
            <person name="Tian M."/>
            <person name="Pan X."/>
            <person name="Warren A."/>
            <person name="Jiang C."/>
            <person name="Yuan D."/>
            <person name="Miao W."/>
        </authorList>
    </citation>
    <scope>NUCLEOTIDE SEQUENCE [LARGE SCALE GENOMIC DNA]</scope>
    <source>
        <strain evidence="3">36N120E</strain>
    </source>
</reference>
<evidence type="ECO:0000256" key="1">
    <source>
        <dbReference type="ARBA" id="ARBA00009885"/>
    </source>
</evidence>
<dbReference type="InterPro" id="IPR027799">
    <property type="entry name" value="Rtf2_RING-finger"/>
</dbReference>
<accession>A0A0V0R849</accession>
<evidence type="ECO:0000313" key="3">
    <source>
        <dbReference type="EMBL" id="KRX10669.1"/>
    </source>
</evidence>
<comment type="caution">
    <text evidence="3">The sequence shown here is derived from an EMBL/GenBank/DDBJ whole genome shotgun (WGS) entry which is preliminary data.</text>
</comment>
<comment type="similarity">
    <text evidence="1">Belongs to the rtf2 family.</text>
</comment>
<dbReference type="EMBL" id="LDAU01000024">
    <property type="protein sequence ID" value="KRX10669.1"/>
    <property type="molecule type" value="Genomic_DNA"/>
</dbReference>
<dbReference type="FunCoup" id="A0A0V0R849">
    <property type="interactions" value="399"/>
</dbReference>
<feature type="region of interest" description="Disordered" evidence="2">
    <location>
        <begin position="180"/>
        <end position="203"/>
    </location>
</feature>
<dbReference type="CDD" id="cd16653">
    <property type="entry name" value="RING-like_Rtf2"/>
    <property type="match status" value="1"/>
</dbReference>
<organism evidence="3 4">
    <name type="scientific">Pseudocohnilembus persalinus</name>
    <name type="common">Ciliate</name>
    <dbReference type="NCBI Taxonomy" id="266149"/>
    <lineage>
        <taxon>Eukaryota</taxon>
        <taxon>Sar</taxon>
        <taxon>Alveolata</taxon>
        <taxon>Ciliophora</taxon>
        <taxon>Intramacronucleata</taxon>
        <taxon>Oligohymenophorea</taxon>
        <taxon>Scuticociliatia</taxon>
        <taxon>Philasterida</taxon>
        <taxon>Pseudocohnilembidae</taxon>
        <taxon>Pseudocohnilembus</taxon>
    </lineage>
</organism>
<proteinExistence type="inferred from homology"/>
<feature type="compositionally biased region" description="Basic and acidic residues" evidence="2">
    <location>
        <begin position="180"/>
        <end position="192"/>
    </location>
</feature>
<dbReference type="OMA" id="EFRWLHC"/>
<evidence type="ECO:0000256" key="2">
    <source>
        <dbReference type="SAM" id="MobiDB-lite"/>
    </source>
</evidence>
<protein>
    <submittedName>
        <fullName evidence="3">Uncharacterized protein</fullName>
    </submittedName>
</protein>
<dbReference type="InParanoid" id="A0A0V0R849"/>
<dbReference type="AlphaFoldDB" id="A0A0V0R849"/>
<dbReference type="OrthoDB" id="247013at2759"/>
<dbReference type="InterPro" id="IPR006735">
    <property type="entry name" value="Rtf2"/>
</dbReference>
<dbReference type="SUPFAM" id="SSF57850">
    <property type="entry name" value="RING/U-box"/>
    <property type="match status" value="1"/>
</dbReference>
<name>A0A0V0R849_PSEPJ</name>
<dbReference type="GO" id="GO:0005634">
    <property type="term" value="C:nucleus"/>
    <property type="evidence" value="ECO:0007669"/>
    <property type="project" value="TreeGrafter"/>
</dbReference>
<evidence type="ECO:0000313" key="4">
    <source>
        <dbReference type="Proteomes" id="UP000054937"/>
    </source>
</evidence>
<dbReference type="PANTHER" id="PTHR12775:SF0">
    <property type="entry name" value="REPLICATION TERMINATION FACTOR 2"/>
    <property type="match status" value="1"/>
</dbReference>
<dbReference type="GO" id="GO:0006274">
    <property type="term" value="P:DNA replication termination"/>
    <property type="evidence" value="ECO:0007669"/>
    <property type="project" value="TreeGrafter"/>
</dbReference>
<dbReference type="PANTHER" id="PTHR12775">
    <property type="entry name" value="PROTEIN C20ORF43 HOMOLOG"/>
    <property type="match status" value="1"/>
</dbReference>
<keyword evidence="4" id="KW-1185">Reference proteome</keyword>